<feature type="transmembrane region" description="Helical" evidence="6">
    <location>
        <begin position="20"/>
        <end position="42"/>
    </location>
</feature>
<evidence type="ECO:0000313" key="9">
    <source>
        <dbReference type="Proteomes" id="UP000245998"/>
    </source>
</evidence>
<feature type="transmembrane region" description="Helical" evidence="6">
    <location>
        <begin position="196"/>
        <end position="218"/>
    </location>
</feature>
<dbReference type="AlphaFoldDB" id="A0A2U1JSI0"/>
<keyword evidence="9" id="KW-1185">Reference proteome</keyword>
<keyword evidence="6" id="KW-0813">Transport</keyword>
<comment type="caution">
    <text evidence="8">The sequence shown here is derived from an EMBL/GenBank/DDBJ whole genome shotgun (WGS) entry which is preliminary data.</text>
</comment>
<feature type="transmembrane region" description="Helical" evidence="6">
    <location>
        <begin position="103"/>
        <end position="126"/>
    </location>
</feature>
<dbReference type="InterPro" id="IPR052536">
    <property type="entry name" value="ABC-4_Integral_Memb_Prot"/>
</dbReference>
<dbReference type="GO" id="GO:0005886">
    <property type="term" value="C:plasma membrane"/>
    <property type="evidence" value="ECO:0007669"/>
    <property type="project" value="UniProtKB-SubCell"/>
</dbReference>
<dbReference type="EMBL" id="QCZG01000044">
    <property type="protein sequence ID" value="PWA07919.1"/>
    <property type="molecule type" value="Genomic_DNA"/>
</dbReference>
<keyword evidence="4 6" id="KW-1133">Transmembrane helix</keyword>
<evidence type="ECO:0000256" key="2">
    <source>
        <dbReference type="ARBA" id="ARBA00022475"/>
    </source>
</evidence>
<dbReference type="PIRSF" id="PIRSF018968">
    <property type="entry name" value="ABC_permease_BceB"/>
    <property type="match status" value="1"/>
</dbReference>
<dbReference type="PANTHER" id="PTHR46795:SF2">
    <property type="entry name" value="ABC TRANSPORTER, PERMEASE PROTEIN"/>
    <property type="match status" value="1"/>
</dbReference>
<feature type="transmembrane region" description="Helical" evidence="6">
    <location>
        <begin position="512"/>
        <end position="534"/>
    </location>
</feature>
<comment type="subcellular location">
    <subcellularLocation>
        <location evidence="1 6">Cell membrane</location>
        <topology evidence="1 6">Multi-pass membrane protein</topology>
    </subcellularLocation>
</comment>
<dbReference type="OrthoDB" id="1937696at2"/>
<dbReference type="PANTHER" id="PTHR46795">
    <property type="entry name" value="ABC TRANSPORTER PERMEASE-RELATED-RELATED"/>
    <property type="match status" value="1"/>
</dbReference>
<evidence type="ECO:0000256" key="6">
    <source>
        <dbReference type="PIRNR" id="PIRNR018968"/>
    </source>
</evidence>
<evidence type="ECO:0000259" key="7">
    <source>
        <dbReference type="Pfam" id="PF02687"/>
    </source>
</evidence>
<feature type="transmembrane region" description="Helical" evidence="6">
    <location>
        <begin position="566"/>
        <end position="588"/>
    </location>
</feature>
<evidence type="ECO:0000256" key="1">
    <source>
        <dbReference type="ARBA" id="ARBA00004651"/>
    </source>
</evidence>
<dbReference type="Pfam" id="PF02687">
    <property type="entry name" value="FtsX"/>
    <property type="match status" value="2"/>
</dbReference>
<protein>
    <submittedName>
        <fullName evidence="8">ABC transporter permease</fullName>
    </submittedName>
</protein>
<feature type="domain" description="ABC3 transporter permease C-terminal" evidence="7">
    <location>
        <begin position="517"/>
        <end position="617"/>
    </location>
</feature>
<reference evidence="8 9" key="1">
    <citation type="submission" date="2018-04" db="EMBL/GenBank/DDBJ databases">
        <title>Camelliibacillus theae gen. nov., sp. nov., isolated from Pu'er tea.</title>
        <authorList>
            <person name="Niu L."/>
        </authorList>
    </citation>
    <scope>NUCLEOTIDE SEQUENCE [LARGE SCALE GENOMIC DNA]</scope>
    <source>
        <strain evidence="8 9">T8</strain>
    </source>
</reference>
<feature type="transmembrane region" description="Helical" evidence="6">
    <location>
        <begin position="62"/>
        <end position="82"/>
    </location>
</feature>
<accession>A0A2U1JSI0</accession>
<comment type="similarity">
    <text evidence="6">Belongs to the ABC-4 integral membrane protein family.</text>
</comment>
<proteinExistence type="inferred from homology"/>
<gene>
    <name evidence="8" type="ORF">DCC39_15865</name>
</gene>
<dbReference type="Proteomes" id="UP000245998">
    <property type="component" value="Unassembled WGS sequence"/>
</dbReference>
<feature type="domain" description="ABC3 transporter permease C-terminal" evidence="7">
    <location>
        <begin position="62"/>
        <end position="175"/>
    </location>
</feature>
<sequence length="630" mass="71172">MTFRQFAFNNVIRNKRTYAAYFLSSTFAVMVFFVYAIFAFHPSLSKGELNSSVSQGLHFAEAIIYVFSFIFVLFSMSSFLKTRKKEFGLLVMHGMTNMQLRRMVFLENVFIGFFATISGITIGLVFAKMLLLAAENILDLEKTLHFYFPIKAIGLTFVAFLLLFILISFATVAILRGNKLVDLIKGSAAPKTEPKASVILSALAAILLIGGYATALIVKGMMVAAAMIPVTTIVIIGTYFLFTQLSVYIIKALRKRQSIFWKKTNLVLFSDLAYRMKDNARTFFFVAIVSTVAFTAIGSLVGFRTMLFSSLTSSSPFAFEYASEEGNVKEAEHLSLIRKELKNNDIPFHETKVNVKNQPVKGEEYSTHIVSETEYNHLGQSTGQPFEKLNLRGNEVVYVFHANPVGENQTPKPKGERTIALEENNIVLEKKKTITSNIFPIDVVVVDDSMFEQLTHFESKSTFYSFYIKDWKKTIDLSKELAKEIPDYNEYYTFFSLPYTWNLANQGYGATLFIGLFIGAVFFVAAGSFLYFRLYTDLDDERRKFSTIGKLGLTNKELSKIVTIQLAILFFVPIAVALIHGAVALTALEHMFNFSLVKESVLVLGSFFTIQVIYFLFIRSGYIRKIKQAM</sequence>
<feature type="transmembrane region" description="Helical" evidence="6">
    <location>
        <begin position="224"/>
        <end position="250"/>
    </location>
</feature>
<dbReference type="GO" id="GO:0055085">
    <property type="term" value="P:transmembrane transport"/>
    <property type="evidence" value="ECO:0007669"/>
    <property type="project" value="UniProtKB-UniRule"/>
</dbReference>
<evidence type="ECO:0000313" key="8">
    <source>
        <dbReference type="EMBL" id="PWA07919.1"/>
    </source>
</evidence>
<feature type="transmembrane region" description="Helical" evidence="6">
    <location>
        <begin position="283"/>
        <end position="303"/>
    </location>
</feature>
<dbReference type="InterPro" id="IPR027022">
    <property type="entry name" value="ABC_permease_BceB-typ"/>
</dbReference>
<evidence type="ECO:0000256" key="3">
    <source>
        <dbReference type="ARBA" id="ARBA00022692"/>
    </source>
</evidence>
<feature type="transmembrane region" description="Helical" evidence="6">
    <location>
        <begin position="600"/>
        <end position="618"/>
    </location>
</feature>
<organism evidence="8 9">
    <name type="scientific">Pueribacillus theae</name>
    <dbReference type="NCBI Taxonomy" id="2171751"/>
    <lineage>
        <taxon>Bacteria</taxon>
        <taxon>Bacillati</taxon>
        <taxon>Bacillota</taxon>
        <taxon>Bacilli</taxon>
        <taxon>Bacillales</taxon>
        <taxon>Bacillaceae</taxon>
        <taxon>Pueribacillus</taxon>
    </lineage>
</organism>
<evidence type="ECO:0000256" key="4">
    <source>
        <dbReference type="ARBA" id="ARBA00022989"/>
    </source>
</evidence>
<evidence type="ECO:0000256" key="5">
    <source>
        <dbReference type="ARBA" id="ARBA00023136"/>
    </source>
</evidence>
<dbReference type="RefSeq" id="WP_116555882.1">
    <property type="nucleotide sequence ID" value="NZ_QCZG01000044.1"/>
</dbReference>
<keyword evidence="2 6" id="KW-1003">Cell membrane</keyword>
<keyword evidence="3 6" id="KW-0812">Transmembrane</keyword>
<dbReference type="InterPro" id="IPR003838">
    <property type="entry name" value="ABC3_permease_C"/>
</dbReference>
<feature type="transmembrane region" description="Helical" evidence="6">
    <location>
        <begin position="146"/>
        <end position="175"/>
    </location>
</feature>
<name>A0A2U1JSI0_9BACI</name>
<keyword evidence="5 6" id="KW-0472">Membrane</keyword>